<dbReference type="Proteomes" id="UP000613193">
    <property type="component" value="Unassembled WGS sequence"/>
</dbReference>
<comment type="caution">
    <text evidence="1">The sequence shown here is derived from an EMBL/GenBank/DDBJ whole genome shotgun (WGS) entry which is preliminary data.</text>
</comment>
<organism evidence="1 2">
    <name type="scientific">Mucilaginibacter segetis</name>
    <dbReference type="NCBI Taxonomy" id="2793071"/>
    <lineage>
        <taxon>Bacteria</taxon>
        <taxon>Pseudomonadati</taxon>
        <taxon>Bacteroidota</taxon>
        <taxon>Sphingobacteriia</taxon>
        <taxon>Sphingobacteriales</taxon>
        <taxon>Sphingobacteriaceae</taxon>
        <taxon>Mucilaginibacter</taxon>
    </lineage>
</organism>
<dbReference type="EMBL" id="JAEHFW010000001">
    <property type="protein sequence ID" value="MBK0379295.1"/>
    <property type="molecule type" value="Genomic_DNA"/>
</dbReference>
<keyword evidence="2" id="KW-1185">Reference proteome</keyword>
<name>A0A934PUF6_9SPHI</name>
<protein>
    <submittedName>
        <fullName evidence="1">Uncharacterized protein</fullName>
    </submittedName>
</protein>
<accession>A0A934PUF6</accession>
<dbReference type="AlphaFoldDB" id="A0A934PUF6"/>
<reference evidence="1" key="1">
    <citation type="submission" date="2020-12" db="EMBL/GenBank/DDBJ databases">
        <title>Bacterial novel species Mucilaginibacter sp. SD-g isolated from soil.</title>
        <authorList>
            <person name="Jung H.-Y."/>
        </authorList>
    </citation>
    <scope>NUCLEOTIDE SEQUENCE</scope>
    <source>
        <strain evidence="1">SD-g</strain>
    </source>
</reference>
<dbReference type="RefSeq" id="WP_200065729.1">
    <property type="nucleotide sequence ID" value="NZ_JAEHFW010000001.1"/>
</dbReference>
<sequence>MILEFDYEADVYEQFIQEEITLIAFLEDILKHQGFEEFESGNKERILSILFDYHDDNGGAPEIDDFEIVDAFYDPNSLKGKVEIQYWIYFYYGCSDLNTEEDDYENWNFEIVPETCKLLLHIPEYEVRSTADEF</sequence>
<evidence type="ECO:0000313" key="1">
    <source>
        <dbReference type="EMBL" id="MBK0379295.1"/>
    </source>
</evidence>
<evidence type="ECO:0000313" key="2">
    <source>
        <dbReference type="Proteomes" id="UP000613193"/>
    </source>
</evidence>
<proteinExistence type="predicted"/>
<gene>
    <name evidence="1" type="ORF">I5M19_08260</name>
</gene>